<comment type="caution">
    <text evidence="1">The sequence shown here is derived from an EMBL/GenBank/DDBJ whole genome shotgun (WGS) entry which is preliminary data.</text>
</comment>
<sequence length="417" mass="46601">MVDIGKSRRRSKDLPFVTIVWPLAEASRTQPSTLRGDDSTTRDVDRLQACTKEMVAPEPATPYTPPYVMQPLLYTLSIFEKEWGEDWFSAYGFTLIMVAGKNAMGSAHSTSTFWFPFAFRNSAFLQHYQQIFTSPDVLIPLYRRSAGELQSLALERSLVTIQCVQSRLASSNASSATSDDVINAVLAMVCYNFTSLDFDQAMVHVKGVWMVVAARGGISTLEGNQDLILMISWVDITAALLHDTKPLFPLSPSMASARVYPRTGLETLPRPLLSVINDGNTQDARFTSEMSCIGDLNALATLLQAELATKGDAIWDDEERMGFLVNPVTHHLLDQQPTRPSEPTTRCDVVSEALRLGAIIWIIRMKRRCCSYPGTAEARISTLLKIEVMSDVRRMPWIDIFELPCAELGQRLMENYL</sequence>
<accession>A0AAJ0DBQ0</accession>
<evidence type="ECO:0000313" key="2">
    <source>
        <dbReference type="Proteomes" id="UP001271007"/>
    </source>
</evidence>
<dbReference type="Proteomes" id="UP001271007">
    <property type="component" value="Unassembled WGS sequence"/>
</dbReference>
<reference evidence="1" key="1">
    <citation type="submission" date="2023-04" db="EMBL/GenBank/DDBJ databases">
        <title>Black Yeasts Isolated from many extreme environments.</title>
        <authorList>
            <person name="Coleine C."/>
            <person name="Stajich J.E."/>
            <person name="Selbmann L."/>
        </authorList>
    </citation>
    <scope>NUCLEOTIDE SEQUENCE</scope>
    <source>
        <strain evidence="1">CCFEE 5312</strain>
    </source>
</reference>
<dbReference type="PANTHER" id="PTHR37540:SF5">
    <property type="entry name" value="TRANSCRIPTION FACTOR DOMAIN-CONTAINING PROTEIN"/>
    <property type="match status" value="1"/>
</dbReference>
<dbReference type="PANTHER" id="PTHR37540">
    <property type="entry name" value="TRANSCRIPTION FACTOR (ACR-2), PUTATIVE-RELATED-RELATED"/>
    <property type="match status" value="1"/>
</dbReference>
<protein>
    <submittedName>
        <fullName evidence="1">Uncharacterized protein</fullName>
    </submittedName>
</protein>
<evidence type="ECO:0000313" key="1">
    <source>
        <dbReference type="EMBL" id="KAK3047060.1"/>
    </source>
</evidence>
<dbReference type="EMBL" id="JAWDJX010000069">
    <property type="protein sequence ID" value="KAK3047060.1"/>
    <property type="molecule type" value="Genomic_DNA"/>
</dbReference>
<gene>
    <name evidence="1" type="ORF">LTR09_011485</name>
</gene>
<proteinExistence type="predicted"/>
<name>A0AAJ0DBQ0_9PEZI</name>
<keyword evidence="2" id="KW-1185">Reference proteome</keyword>
<dbReference type="AlphaFoldDB" id="A0AAJ0DBQ0"/>
<organism evidence="1 2">
    <name type="scientific">Extremus antarcticus</name>
    <dbReference type="NCBI Taxonomy" id="702011"/>
    <lineage>
        <taxon>Eukaryota</taxon>
        <taxon>Fungi</taxon>
        <taxon>Dikarya</taxon>
        <taxon>Ascomycota</taxon>
        <taxon>Pezizomycotina</taxon>
        <taxon>Dothideomycetes</taxon>
        <taxon>Dothideomycetidae</taxon>
        <taxon>Mycosphaerellales</taxon>
        <taxon>Extremaceae</taxon>
        <taxon>Extremus</taxon>
    </lineage>
</organism>